<dbReference type="HOGENOM" id="CLU_1655727_0_0_1"/>
<evidence type="ECO:0000313" key="3">
    <source>
        <dbReference type="Proteomes" id="UP000001449"/>
    </source>
</evidence>
<proteinExistence type="predicted"/>
<dbReference type="KEGG" id="tps:THAPSDRAFT_8174"/>
<dbReference type="GeneID" id="7448124"/>
<evidence type="ECO:0000256" key="1">
    <source>
        <dbReference type="SAM" id="SignalP"/>
    </source>
</evidence>
<feature type="chain" id="PRO_5002866364" evidence="1">
    <location>
        <begin position="21"/>
        <end position="160"/>
    </location>
</feature>
<feature type="signal peptide" evidence="1">
    <location>
        <begin position="1"/>
        <end position="20"/>
    </location>
</feature>
<reference evidence="2 3" key="1">
    <citation type="journal article" date="2004" name="Science">
        <title>The genome of the diatom Thalassiosira pseudonana: ecology, evolution, and metabolism.</title>
        <authorList>
            <person name="Armbrust E.V."/>
            <person name="Berges J.A."/>
            <person name="Bowler C."/>
            <person name="Green B.R."/>
            <person name="Martinez D."/>
            <person name="Putnam N.H."/>
            <person name="Zhou S."/>
            <person name="Allen A.E."/>
            <person name="Apt K.E."/>
            <person name="Bechner M."/>
            <person name="Brzezinski M.A."/>
            <person name="Chaal B.K."/>
            <person name="Chiovitti A."/>
            <person name="Davis A.K."/>
            <person name="Demarest M.S."/>
            <person name="Detter J.C."/>
            <person name="Glavina T."/>
            <person name="Goodstein D."/>
            <person name="Hadi M.Z."/>
            <person name="Hellsten U."/>
            <person name="Hildebrand M."/>
            <person name="Jenkins B.D."/>
            <person name="Jurka J."/>
            <person name="Kapitonov V.V."/>
            <person name="Kroger N."/>
            <person name="Lau W.W."/>
            <person name="Lane T.W."/>
            <person name="Larimer F.W."/>
            <person name="Lippmeier J.C."/>
            <person name="Lucas S."/>
            <person name="Medina M."/>
            <person name="Montsant A."/>
            <person name="Obornik M."/>
            <person name="Parker M.S."/>
            <person name="Palenik B."/>
            <person name="Pazour G.J."/>
            <person name="Richardson P.M."/>
            <person name="Rynearson T.A."/>
            <person name="Saito M.A."/>
            <person name="Schwartz D.C."/>
            <person name="Thamatrakoln K."/>
            <person name="Valentin K."/>
            <person name="Vardi A."/>
            <person name="Wilkerson F.P."/>
            <person name="Rokhsar D.S."/>
        </authorList>
    </citation>
    <scope>NUCLEOTIDE SEQUENCE [LARGE SCALE GENOMIC DNA]</scope>
    <source>
        <strain evidence="2 3">CCMP1335</strain>
    </source>
</reference>
<accession>B8C8L7</accession>
<protein>
    <submittedName>
        <fullName evidence="2">Uncharacterized protein</fullName>
    </submittedName>
</protein>
<reference evidence="2 3" key="2">
    <citation type="journal article" date="2008" name="Nature">
        <title>The Phaeodactylum genome reveals the evolutionary history of diatom genomes.</title>
        <authorList>
            <person name="Bowler C."/>
            <person name="Allen A.E."/>
            <person name="Badger J.H."/>
            <person name="Grimwood J."/>
            <person name="Jabbari K."/>
            <person name="Kuo A."/>
            <person name="Maheswari U."/>
            <person name="Martens C."/>
            <person name="Maumus F."/>
            <person name="Otillar R.P."/>
            <person name="Rayko E."/>
            <person name="Salamov A."/>
            <person name="Vandepoele K."/>
            <person name="Beszteri B."/>
            <person name="Gruber A."/>
            <person name="Heijde M."/>
            <person name="Katinka M."/>
            <person name="Mock T."/>
            <person name="Valentin K."/>
            <person name="Verret F."/>
            <person name="Berges J.A."/>
            <person name="Brownlee C."/>
            <person name="Cadoret J.P."/>
            <person name="Chiovitti A."/>
            <person name="Choi C.J."/>
            <person name="Coesel S."/>
            <person name="De Martino A."/>
            <person name="Detter J.C."/>
            <person name="Durkin C."/>
            <person name="Falciatore A."/>
            <person name="Fournet J."/>
            <person name="Haruta M."/>
            <person name="Huysman M.J."/>
            <person name="Jenkins B.D."/>
            <person name="Jiroutova K."/>
            <person name="Jorgensen R.E."/>
            <person name="Joubert Y."/>
            <person name="Kaplan A."/>
            <person name="Kroger N."/>
            <person name="Kroth P.G."/>
            <person name="La Roche J."/>
            <person name="Lindquist E."/>
            <person name="Lommer M."/>
            <person name="Martin-Jezequel V."/>
            <person name="Lopez P.J."/>
            <person name="Lucas S."/>
            <person name="Mangogna M."/>
            <person name="McGinnis K."/>
            <person name="Medlin L.K."/>
            <person name="Montsant A."/>
            <person name="Oudot-Le Secq M.P."/>
            <person name="Napoli C."/>
            <person name="Obornik M."/>
            <person name="Parker M.S."/>
            <person name="Petit J.L."/>
            <person name="Porcel B.M."/>
            <person name="Poulsen N."/>
            <person name="Robison M."/>
            <person name="Rychlewski L."/>
            <person name="Rynearson T.A."/>
            <person name="Schmutz J."/>
            <person name="Shapiro H."/>
            <person name="Siaut M."/>
            <person name="Stanley M."/>
            <person name="Sussman M.R."/>
            <person name="Taylor A.R."/>
            <person name="Vardi A."/>
            <person name="von Dassow P."/>
            <person name="Vyverman W."/>
            <person name="Willis A."/>
            <person name="Wyrwicz L.S."/>
            <person name="Rokhsar D.S."/>
            <person name="Weissenbach J."/>
            <person name="Armbrust E.V."/>
            <person name="Green B.R."/>
            <person name="Van de Peer Y."/>
            <person name="Grigoriev I.V."/>
        </authorList>
    </citation>
    <scope>NUCLEOTIDE SEQUENCE [LARGE SCALE GENOMIC DNA]</scope>
    <source>
        <strain evidence="2 3">CCMP1335</strain>
    </source>
</reference>
<dbReference type="Proteomes" id="UP000001449">
    <property type="component" value="Chromosome 9"/>
</dbReference>
<evidence type="ECO:0000313" key="2">
    <source>
        <dbReference type="EMBL" id="EED90506.1"/>
    </source>
</evidence>
<organism evidence="2 3">
    <name type="scientific">Thalassiosira pseudonana</name>
    <name type="common">Marine diatom</name>
    <name type="synonym">Cyclotella nana</name>
    <dbReference type="NCBI Taxonomy" id="35128"/>
    <lineage>
        <taxon>Eukaryota</taxon>
        <taxon>Sar</taxon>
        <taxon>Stramenopiles</taxon>
        <taxon>Ochrophyta</taxon>
        <taxon>Bacillariophyta</taxon>
        <taxon>Coscinodiscophyceae</taxon>
        <taxon>Thalassiosirophycidae</taxon>
        <taxon>Thalassiosirales</taxon>
        <taxon>Thalassiosiraceae</taxon>
        <taxon>Thalassiosira</taxon>
    </lineage>
</organism>
<keyword evidence="1" id="KW-0732">Signal</keyword>
<sequence>MKSLILILLFLVAFVSTCMASSSSDSSDDEEPLFDLRGRQLLRSDPACIYINKRRGGQSLTLVCRNDVPDAGMKLKIIANETFRPFFRDTPQLDEDPCSDATNVVSFDLKNHDKAGGGVTTTGETSLAQKYCRNCTPCKFRFDDEEVMFWFCIDTHFAYY</sequence>
<dbReference type="AlphaFoldDB" id="B8C8L7"/>
<name>B8C8L7_THAPS</name>
<dbReference type="InParanoid" id="B8C8L7"/>
<dbReference type="EMBL" id="CM000645">
    <property type="protein sequence ID" value="EED90506.1"/>
    <property type="molecule type" value="Genomic_DNA"/>
</dbReference>
<dbReference type="RefSeq" id="XP_002292531.1">
    <property type="nucleotide sequence ID" value="XM_002292495.1"/>
</dbReference>
<dbReference type="PaxDb" id="35128-Thaps8174"/>
<keyword evidence="3" id="KW-1185">Reference proteome</keyword>
<gene>
    <name evidence="2" type="ORF">THAPSDRAFT_8174</name>
</gene>